<comment type="caution">
    <text evidence="1">The sequence shown here is derived from an EMBL/GenBank/DDBJ whole genome shotgun (WGS) entry which is preliminary data.</text>
</comment>
<dbReference type="Proteomes" id="UP000236291">
    <property type="component" value="Unassembled WGS sequence"/>
</dbReference>
<accession>A0A2K3N0A8</accession>
<proteinExistence type="predicted"/>
<reference evidence="1 2" key="2">
    <citation type="journal article" date="2017" name="Front. Plant Sci.">
        <title>Gene Classification and Mining of Molecular Markers Useful in Red Clover (Trifolium pratense) Breeding.</title>
        <authorList>
            <person name="Istvanek J."/>
            <person name="Dluhosova J."/>
            <person name="Dluhos P."/>
            <person name="Patkova L."/>
            <person name="Nedelnik J."/>
            <person name="Repkova J."/>
        </authorList>
    </citation>
    <scope>NUCLEOTIDE SEQUENCE [LARGE SCALE GENOMIC DNA]</scope>
    <source>
        <strain evidence="2">cv. Tatra</strain>
        <tissue evidence="1">Young leaves</tissue>
    </source>
</reference>
<reference evidence="1 2" key="1">
    <citation type="journal article" date="2014" name="Am. J. Bot.">
        <title>Genome assembly and annotation for red clover (Trifolium pratense; Fabaceae).</title>
        <authorList>
            <person name="Istvanek J."/>
            <person name="Jaros M."/>
            <person name="Krenek A."/>
            <person name="Repkova J."/>
        </authorList>
    </citation>
    <scope>NUCLEOTIDE SEQUENCE [LARGE SCALE GENOMIC DNA]</scope>
    <source>
        <strain evidence="2">cv. Tatra</strain>
        <tissue evidence="1">Young leaves</tissue>
    </source>
</reference>
<name>A0A2K3N0A8_TRIPR</name>
<dbReference type="AlphaFoldDB" id="A0A2K3N0A8"/>
<protein>
    <submittedName>
        <fullName evidence="1">Uncharacterized protein</fullName>
    </submittedName>
</protein>
<dbReference type="EMBL" id="ASHM01014487">
    <property type="protein sequence ID" value="PNX96419.1"/>
    <property type="molecule type" value="Genomic_DNA"/>
</dbReference>
<evidence type="ECO:0000313" key="2">
    <source>
        <dbReference type="Proteomes" id="UP000236291"/>
    </source>
</evidence>
<organism evidence="1 2">
    <name type="scientific">Trifolium pratense</name>
    <name type="common">Red clover</name>
    <dbReference type="NCBI Taxonomy" id="57577"/>
    <lineage>
        <taxon>Eukaryota</taxon>
        <taxon>Viridiplantae</taxon>
        <taxon>Streptophyta</taxon>
        <taxon>Embryophyta</taxon>
        <taxon>Tracheophyta</taxon>
        <taxon>Spermatophyta</taxon>
        <taxon>Magnoliopsida</taxon>
        <taxon>eudicotyledons</taxon>
        <taxon>Gunneridae</taxon>
        <taxon>Pentapetalae</taxon>
        <taxon>rosids</taxon>
        <taxon>fabids</taxon>
        <taxon>Fabales</taxon>
        <taxon>Fabaceae</taxon>
        <taxon>Papilionoideae</taxon>
        <taxon>50 kb inversion clade</taxon>
        <taxon>NPAAA clade</taxon>
        <taxon>Hologalegina</taxon>
        <taxon>IRL clade</taxon>
        <taxon>Trifolieae</taxon>
        <taxon>Trifolium</taxon>
    </lineage>
</organism>
<gene>
    <name evidence="1" type="ORF">L195_g019625</name>
</gene>
<evidence type="ECO:0000313" key="1">
    <source>
        <dbReference type="EMBL" id="PNX96419.1"/>
    </source>
</evidence>
<sequence length="117" mass="12458">MSARTNGIGLCDVVPETILHVMREFCSVVPETIVHPSARQQFLQSESGPSALAATYRGVGVRLITDGACKDGEVIGCGGVVRGSHGACLMTSEFCSFEDCPSAFNPVAKLEKAYYEK</sequence>